<sequence>MESIGPSVSLPSKVGQSSLETVVAMARSTGYTGVREKGKMVAGQEEERVEEEERVAMHSETMLAASDVSGSAITAGGEKMEKGLINNVKEMLQTGQLEDIEIVYRKQKGGPALSAREFEKHALDKDINTRKKATHNQNDHIYLPSEVSVYQAYRQLQLVKSSKEINEIFNTIKNCKSKHQDNLQVDKDTGVERLDKLEGVERLDELEAQVTELINWKKEAEKKISSMEDKLEAQRTELTNWKKETEEKISNMESQFQKYQTFHSNLFEVLKKSGVE</sequence>
<keyword evidence="1" id="KW-0175">Coiled coil</keyword>
<evidence type="ECO:0000313" key="2">
    <source>
        <dbReference type="EnsemblPlants" id="OBART11G05760.1"/>
    </source>
</evidence>
<reference evidence="2" key="1">
    <citation type="journal article" date="2009" name="Rice">
        <title>De Novo Next Generation Sequencing of Plant Genomes.</title>
        <authorList>
            <person name="Rounsley S."/>
            <person name="Marri P.R."/>
            <person name="Yu Y."/>
            <person name="He R."/>
            <person name="Sisneros N."/>
            <person name="Goicoechea J.L."/>
            <person name="Lee S.J."/>
            <person name="Angelova A."/>
            <person name="Kudrna D."/>
            <person name="Luo M."/>
            <person name="Affourtit J."/>
            <person name="Desany B."/>
            <person name="Knight J."/>
            <person name="Niazi F."/>
            <person name="Egholm M."/>
            <person name="Wing R.A."/>
        </authorList>
    </citation>
    <scope>NUCLEOTIDE SEQUENCE [LARGE SCALE GENOMIC DNA]</scope>
    <source>
        <strain evidence="2">cv. IRGC 105608</strain>
    </source>
</reference>
<dbReference type="AlphaFoldDB" id="A0A0D3HJ72"/>
<evidence type="ECO:0000313" key="3">
    <source>
        <dbReference type="Proteomes" id="UP000026960"/>
    </source>
</evidence>
<proteinExistence type="predicted"/>
<name>A0A0D3HJ72_9ORYZ</name>
<feature type="coiled-coil region" evidence="1">
    <location>
        <begin position="203"/>
        <end position="244"/>
    </location>
</feature>
<dbReference type="Gramene" id="OBART11G05760.1">
    <property type="protein sequence ID" value="OBART11G05760.1"/>
    <property type="gene ID" value="OBART11G05760"/>
</dbReference>
<evidence type="ECO:0000256" key="1">
    <source>
        <dbReference type="SAM" id="Coils"/>
    </source>
</evidence>
<dbReference type="PaxDb" id="65489-OBART11G05760.1"/>
<reference evidence="2" key="2">
    <citation type="submission" date="2015-03" db="UniProtKB">
        <authorList>
            <consortium name="EnsemblPlants"/>
        </authorList>
    </citation>
    <scope>IDENTIFICATION</scope>
</reference>
<accession>A0A0D3HJ72</accession>
<protein>
    <submittedName>
        <fullName evidence="2">Uncharacterized protein</fullName>
    </submittedName>
</protein>
<dbReference type="EnsemblPlants" id="OBART11G05760.1">
    <property type="protein sequence ID" value="OBART11G05760.1"/>
    <property type="gene ID" value="OBART11G05760"/>
</dbReference>
<organism evidence="2">
    <name type="scientific">Oryza barthii</name>
    <dbReference type="NCBI Taxonomy" id="65489"/>
    <lineage>
        <taxon>Eukaryota</taxon>
        <taxon>Viridiplantae</taxon>
        <taxon>Streptophyta</taxon>
        <taxon>Embryophyta</taxon>
        <taxon>Tracheophyta</taxon>
        <taxon>Spermatophyta</taxon>
        <taxon>Magnoliopsida</taxon>
        <taxon>Liliopsida</taxon>
        <taxon>Poales</taxon>
        <taxon>Poaceae</taxon>
        <taxon>BOP clade</taxon>
        <taxon>Oryzoideae</taxon>
        <taxon>Oryzeae</taxon>
        <taxon>Oryzinae</taxon>
        <taxon>Oryza</taxon>
    </lineage>
</organism>
<dbReference type="HOGENOM" id="CLU_1009600_0_0_1"/>
<dbReference type="Proteomes" id="UP000026960">
    <property type="component" value="Chromosome 11"/>
</dbReference>
<keyword evidence="3" id="KW-1185">Reference proteome</keyword>